<organism evidence="3">
    <name type="scientific">Argopecten irradians</name>
    <name type="common">Bay scallop</name>
    <name type="synonym">Aequipecten irradians</name>
    <dbReference type="NCBI Taxonomy" id="31199"/>
    <lineage>
        <taxon>Eukaryota</taxon>
        <taxon>Metazoa</taxon>
        <taxon>Spiralia</taxon>
        <taxon>Lophotrochozoa</taxon>
        <taxon>Mollusca</taxon>
        <taxon>Bivalvia</taxon>
        <taxon>Autobranchia</taxon>
        <taxon>Pteriomorphia</taxon>
        <taxon>Pectinida</taxon>
        <taxon>Pectinoidea</taxon>
        <taxon>Pectinidae</taxon>
        <taxon>Argopecten</taxon>
    </lineage>
</organism>
<dbReference type="EMBL" id="KU301764">
    <property type="protein sequence ID" value="ANG56309.1"/>
    <property type="molecule type" value="mRNA"/>
</dbReference>
<evidence type="ECO:0000259" key="2">
    <source>
        <dbReference type="PROSITE" id="PS51797"/>
    </source>
</evidence>
<dbReference type="SUPFAM" id="SSF51316">
    <property type="entry name" value="Mss4-like"/>
    <property type="match status" value="1"/>
</dbReference>
<dbReference type="AlphaFoldDB" id="A0A173DQF5"/>
<dbReference type="PANTHER" id="PTHR11991:SF0">
    <property type="entry name" value="TRANSLATIONALLY-CONTROLLED TUMOR PROTEIN"/>
    <property type="match status" value="1"/>
</dbReference>
<sequence>MLVYKDLMTGTEFVSDSYPITLDDPHPGMIKIKCCNKKEDSVGDYDIGANASQEEEQEELQEAEGKVGVNVVLDFKLEETTMSKKDVKSFMKERMKNLLKLKMEKDPDSVKAFKEDSQKYMEWILKNYDDIQFYIGNDFNDECIPAIVINKGEGSEEGIHMYCFRHAMETEKF</sequence>
<feature type="domain" description="TCTP" evidence="2">
    <location>
        <begin position="1"/>
        <end position="173"/>
    </location>
</feature>
<dbReference type="GO" id="GO:0005737">
    <property type="term" value="C:cytoplasm"/>
    <property type="evidence" value="ECO:0007669"/>
    <property type="project" value="TreeGrafter"/>
</dbReference>
<dbReference type="PROSITE" id="PS51797">
    <property type="entry name" value="TCTP_3"/>
    <property type="match status" value="1"/>
</dbReference>
<dbReference type="PANTHER" id="PTHR11991">
    <property type="entry name" value="TRANSLATIONALLY CONTROLLED TUMOR PROTEIN-RELATED"/>
    <property type="match status" value="1"/>
</dbReference>
<accession>A0A173DQF5</accession>
<dbReference type="PRINTS" id="PR01653">
    <property type="entry name" value="TCTPROTEIN"/>
</dbReference>
<evidence type="ECO:0000313" key="3">
    <source>
        <dbReference type="EMBL" id="ANG56309.1"/>
    </source>
</evidence>
<proteinExistence type="evidence at transcript level"/>
<name>A0A173DQF5_ARGIR</name>
<comment type="similarity">
    <text evidence="1">Belongs to the TCTP family.</text>
</comment>
<dbReference type="InterPro" id="IPR034737">
    <property type="entry name" value="TCTP"/>
</dbReference>
<dbReference type="Pfam" id="PF00838">
    <property type="entry name" value="TCTP"/>
    <property type="match status" value="1"/>
</dbReference>
<dbReference type="InterPro" id="IPR011057">
    <property type="entry name" value="Mss4-like_sf"/>
</dbReference>
<protein>
    <submittedName>
        <fullName evidence="3">Translationally controlled tumor protein</fullName>
    </submittedName>
</protein>
<dbReference type="InterPro" id="IPR018105">
    <property type="entry name" value="Translational_control_tumour_p"/>
</dbReference>
<evidence type="ECO:0000256" key="1">
    <source>
        <dbReference type="PROSITE-ProRule" id="PRU01133"/>
    </source>
</evidence>
<reference evidence="3" key="1">
    <citation type="submission" date="2015-12" db="EMBL/GenBank/DDBJ databases">
        <title>A translationally controlled tumor protein in Bay scallop Argopecten irradians.</title>
        <authorList>
            <person name="Wang M.Q."/>
        </authorList>
    </citation>
    <scope>NUCLEOTIDE SEQUENCE</scope>
</reference>
<dbReference type="GO" id="GO:0005509">
    <property type="term" value="F:calcium ion binding"/>
    <property type="evidence" value="ECO:0007669"/>
    <property type="project" value="TreeGrafter"/>
</dbReference>
<dbReference type="Gene3D" id="2.170.150.10">
    <property type="entry name" value="Metal Binding Protein, Guanine Nucleotide Exchange Factor, Chain A"/>
    <property type="match status" value="1"/>
</dbReference>
<dbReference type="InterPro" id="IPR011323">
    <property type="entry name" value="Mss4/transl-control_tumour"/>
</dbReference>